<dbReference type="AlphaFoldDB" id="A0A8T2B1E5"/>
<dbReference type="Pfam" id="PF13456">
    <property type="entry name" value="RVT_3"/>
    <property type="match status" value="1"/>
</dbReference>
<dbReference type="GO" id="GO:0003676">
    <property type="term" value="F:nucleic acid binding"/>
    <property type="evidence" value="ECO:0007669"/>
    <property type="project" value="InterPro"/>
</dbReference>
<dbReference type="GO" id="GO:0004523">
    <property type="term" value="F:RNA-DNA hybrid ribonuclease activity"/>
    <property type="evidence" value="ECO:0007669"/>
    <property type="project" value="InterPro"/>
</dbReference>
<evidence type="ECO:0000259" key="1">
    <source>
        <dbReference type="Pfam" id="PF00561"/>
    </source>
</evidence>
<accession>A0A8T2B1E5</accession>
<dbReference type="InterPro" id="IPR000073">
    <property type="entry name" value="AB_hydrolase_1"/>
</dbReference>
<keyword evidence="4" id="KW-1185">Reference proteome</keyword>
<gene>
    <name evidence="3" type="ORF">ISN45_Aa03g037310</name>
</gene>
<evidence type="ECO:0000259" key="2">
    <source>
        <dbReference type="Pfam" id="PF13456"/>
    </source>
</evidence>
<dbReference type="Proteomes" id="UP000694240">
    <property type="component" value="Chromosome 8"/>
</dbReference>
<name>A0A8T2B1E5_9BRAS</name>
<dbReference type="InterPro" id="IPR052370">
    <property type="entry name" value="Meta-cleavage_hydrolase"/>
</dbReference>
<organism evidence="3 4">
    <name type="scientific">Arabidopsis thaliana x Arabidopsis arenosa</name>
    <dbReference type="NCBI Taxonomy" id="1240361"/>
    <lineage>
        <taxon>Eukaryota</taxon>
        <taxon>Viridiplantae</taxon>
        <taxon>Streptophyta</taxon>
        <taxon>Embryophyta</taxon>
        <taxon>Tracheophyta</taxon>
        <taxon>Spermatophyta</taxon>
        <taxon>Magnoliopsida</taxon>
        <taxon>eudicotyledons</taxon>
        <taxon>Gunneridae</taxon>
        <taxon>Pentapetalae</taxon>
        <taxon>rosids</taxon>
        <taxon>malvids</taxon>
        <taxon>Brassicales</taxon>
        <taxon>Brassicaceae</taxon>
        <taxon>Camelineae</taxon>
        <taxon>Arabidopsis</taxon>
    </lineage>
</organism>
<proteinExistence type="predicted"/>
<sequence>MVNFVDSQKPLLYRLMKWAGVIPYTVEIEPGTKMKFWIPKETLKKPKKSEKNSAVEPKKPTKPVLLFIHGFAAEGIVTWQFQVGSLAKKYSVYIPDLLFFGGSYSDNPDRSPAFQAHCLVKSLRILGVDKFVLVGFSYGGMVAFKIAEEYPEMVQAMVVSGSILAMTDTISESNLNQLGFKSSADLLLPTSVKGLKTLFTLAVHKPMWFPNRLFKDFIEVMITNRKERAELLEALVISNKDVTIPRFQQKIHLLWGESDQIFNLEFAKSMKEQLGENATMESIKKAAQIELHHENHGTVELVNRSQVGNTSLDSNFSGYRCFVDGSWKESDKFSGTGWFCTSSNGEPPTMGAANLRRSLSPLHTEFEAILWAMKCMIGADNQEVEFLTDCSDLVKMVSSPTECPAFSVYLEEFQSDKEEFSTFSLSLISRNANVKADHLARKVRTEPLHITFVNNIPQEWLF</sequence>
<protein>
    <submittedName>
        <fullName evidence="3">Ribonuclease H domain</fullName>
    </submittedName>
</protein>
<comment type="caution">
    <text evidence="3">The sequence shown here is derived from an EMBL/GenBank/DDBJ whole genome shotgun (WGS) entry which is preliminary data.</text>
</comment>
<dbReference type="PANTHER" id="PTHR43139:SF53">
    <property type="entry name" value="ALPHA_BETA-HYDROLASES SUPERFAMILY PROTEIN"/>
    <property type="match status" value="1"/>
</dbReference>
<reference evidence="3 4" key="1">
    <citation type="submission" date="2020-12" db="EMBL/GenBank/DDBJ databases">
        <title>Concerted genomic and epigenomic changes stabilize Arabidopsis allopolyploids.</title>
        <authorList>
            <person name="Chen Z."/>
        </authorList>
    </citation>
    <scope>NUCLEOTIDE SEQUENCE [LARGE SCALE GENOMIC DNA]</scope>
    <source>
        <strain evidence="3">Allo738</strain>
        <tissue evidence="3">Leaf</tissue>
    </source>
</reference>
<dbReference type="Pfam" id="PF00561">
    <property type="entry name" value="Abhydrolase_1"/>
    <property type="match status" value="1"/>
</dbReference>
<dbReference type="CDD" id="cd06222">
    <property type="entry name" value="RNase_H_like"/>
    <property type="match status" value="1"/>
</dbReference>
<evidence type="ECO:0000313" key="3">
    <source>
        <dbReference type="EMBL" id="KAG7579599.1"/>
    </source>
</evidence>
<dbReference type="InterPro" id="IPR002156">
    <property type="entry name" value="RNaseH_domain"/>
</dbReference>
<dbReference type="PANTHER" id="PTHR43139">
    <property type="entry name" value="SI:DKEY-122A22.2"/>
    <property type="match status" value="1"/>
</dbReference>
<evidence type="ECO:0000313" key="4">
    <source>
        <dbReference type="Proteomes" id="UP000694240"/>
    </source>
</evidence>
<dbReference type="EMBL" id="JAEFBK010000008">
    <property type="protein sequence ID" value="KAG7579599.1"/>
    <property type="molecule type" value="Genomic_DNA"/>
</dbReference>
<feature type="domain" description="AB hydrolase-1" evidence="1">
    <location>
        <begin position="63"/>
        <end position="264"/>
    </location>
</feature>
<feature type="domain" description="RNase H type-1" evidence="2">
    <location>
        <begin position="323"/>
        <end position="442"/>
    </location>
</feature>
<dbReference type="InterPro" id="IPR044730">
    <property type="entry name" value="RNase_H-like_dom_plant"/>
</dbReference>